<dbReference type="PROSITE" id="PS50157">
    <property type="entry name" value="ZINC_FINGER_C2H2_2"/>
    <property type="match status" value="1"/>
</dbReference>
<gene>
    <name evidence="5" type="ORF">HJC23_005065</name>
</gene>
<name>A0ABD3QE92_9STRA</name>
<proteinExistence type="predicted"/>
<feature type="compositionally biased region" description="Basic and acidic residues" evidence="2">
    <location>
        <begin position="1"/>
        <end position="11"/>
    </location>
</feature>
<evidence type="ECO:0000313" key="5">
    <source>
        <dbReference type="EMBL" id="KAL3798412.1"/>
    </source>
</evidence>
<keyword evidence="1" id="KW-0863">Zinc-finger</keyword>
<dbReference type="InterPro" id="IPR013087">
    <property type="entry name" value="Znf_C2H2_type"/>
</dbReference>
<evidence type="ECO:0000256" key="3">
    <source>
        <dbReference type="SAM" id="Phobius"/>
    </source>
</evidence>
<evidence type="ECO:0000256" key="2">
    <source>
        <dbReference type="SAM" id="MobiDB-lite"/>
    </source>
</evidence>
<keyword evidence="1" id="KW-0862">Zinc</keyword>
<feature type="domain" description="C2H2-type" evidence="4">
    <location>
        <begin position="187"/>
        <end position="209"/>
    </location>
</feature>
<feature type="transmembrane region" description="Helical" evidence="3">
    <location>
        <begin position="456"/>
        <end position="485"/>
    </location>
</feature>
<keyword evidence="6" id="KW-1185">Reference proteome</keyword>
<dbReference type="EMBL" id="JABMIG020000046">
    <property type="protein sequence ID" value="KAL3798412.1"/>
    <property type="molecule type" value="Genomic_DNA"/>
</dbReference>
<evidence type="ECO:0000256" key="1">
    <source>
        <dbReference type="PROSITE-ProRule" id="PRU00042"/>
    </source>
</evidence>
<comment type="caution">
    <text evidence="5">The sequence shown here is derived from an EMBL/GenBank/DDBJ whole genome shotgun (WGS) entry which is preliminary data.</text>
</comment>
<dbReference type="GO" id="GO:0008270">
    <property type="term" value="F:zinc ion binding"/>
    <property type="evidence" value="ECO:0007669"/>
    <property type="project" value="UniProtKB-KW"/>
</dbReference>
<dbReference type="PANTHER" id="PTHR21385">
    <property type="entry name" value="ZINC FINGER PROTEIN-RELATED"/>
    <property type="match status" value="1"/>
</dbReference>
<protein>
    <recommendedName>
        <fullName evidence="4">C2H2-type domain-containing protein</fullName>
    </recommendedName>
</protein>
<accession>A0ABD3QE92</accession>
<keyword evidence="3" id="KW-0472">Membrane</keyword>
<dbReference type="SMART" id="SM00355">
    <property type="entry name" value="ZnF_C2H2"/>
    <property type="match status" value="1"/>
</dbReference>
<evidence type="ECO:0000259" key="4">
    <source>
        <dbReference type="PROSITE" id="PS50157"/>
    </source>
</evidence>
<organism evidence="5 6">
    <name type="scientific">Cyclotella cryptica</name>
    <dbReference type="NCBI Taxonomy" id="29204"/>
    <lineage>
        <taxon>Eukaryota</taxon>
        <taxon>Sar</taxon>
        <taxon>Stramenopiles</taxon>
        <taxon>Ochrophyta</taxon>
        <taxon>Bacillariophyta</taxon>
        <taxon>Coscinodiscophyceae</taxon>
        <taxon>Thalassiosirophycidae</taxon>
        <taxon>Stephanodiscales</taxon>
        <taxon>Stephanodiscaceae</taxon>
        <taxon>Cyclotella</taxon>
    </lineage>
</organism>
<feature type="compositionally biased region" description="Polar residues" evidence="2">
    <location>
        <begin position="12"/>
        <end position="22"/>
    </location>
</feature>
<evidence type="ECO:0000313" key="6">
    <source>
        <dbReference type="Proteomes" id="UP001516023"/>
    </source>
</evidence>
<feature type="compositionally biased region" description="Basic and acidic residues" evidence="2">
    <location>
        <begin position="295"/>
        <end position="315"/>
    </location>
</feature>
<dbReference type="PANTHER" id="PTHR21385:SF0">
    <property type="entry name" value="RE51073P"/>
    <property type="match status" value="1"/>
</dbReference>
<reference evidence="5 6" key="1">
    <citation type="journal article" date="2020" name="G3 (Bethesda)">
        <title>Improved Reference Genome for Cyclotella cryptica CCMP332, a Model for Cell Wall Morphogenesis, Salinity Adaptation, and Lipid Production in Diatoms (Bacillariophyta).</title>
        <authorList>
            <person name="Roberts W.R."/>
            <person name="Downey K.M."/>
            <person name="Ruck E.C."/>
            <person name="Traller J.C."/>
            <person name="Alverson A.J."/>
        </authorList>
    </citation>
    <scope>NUCLEOTIDE SEQUENCE [LARGE SCALE GENOMIC DNA]</scope>
    <source>
        <strain evidence="5 6">CCMP332</strain>
    </source>
</reference>
<keyword evidence="3" id="KW-0812">Transmembrane</keyword>
<dbReference type="Proteomes" id="UP001516023">
    <property type="component" value="Unassembled WGS sequence"/>
</dbReference>
<dbReference type="Gene3D" id="3.30.160.60">
    <property type="entry name" value="Classic Zinc Finger"/>
    <property type="match status" value="1"/>
</dbReference>
<feature type="region of interest" description="Disordered" evidence="2">
    <location>
        <begin position="295"/>
        <end position="317"/>
    </location>
</feature>
<sequence>MDQSKRPDRPSRQQSHPNQTPCNLPLSRAARQLLRQEASSILIHYFGNTWNRAGSGGNRIVEDPFDLDELGRKRHKLSYFRVDDGLSDEEWFSLLSFAIDYSQKNNTAASQTTHCPLHPERDVFLPNDRKSFVLARRYLTASSTKKFGGLSLPFSGRVARATLLYNEQHEKDPNFDFSTTTNNVFMYQCGHCEKTFLSIYYLDRHMEKHHPSLSSEEDSVNAVQTSVTICPADNCDPLGGVTACSESFRQISPYYGPGTMLGKEYLLRHSDSLFQSSFHKLLSYWSGRKDSSDTYVSEEEHRQNDAKKQPPKEGDVPQVVGEIRRRSLQRTDAYIKEIRTSPFDEIYQHQYSKSESTQDGIMHKATTESCSDTEMQKLFEKCQDLMVACFGNEVNDRDISSMSGGHETTLVKDLITQICEPLDCNHRLHRMAGHNQLHIVRFNKDWHQHHTFTLGFYSWLIILVVIMFYGCVFNFGVDLFAGINLPRYIRRKKKKSV</sequence>
<keyword evidence="3" id="KW-1133">Transmembrane helix</keyword>
<feature type="region of interest" description="Disordered" evidence="2">
    <location>
        <begin position="1"/>
        <end position="24"/>
    </location>
</feature>
<dbReference type="AlphaFoldDB" id="A0ABD3QE92"/>
<keyword evidence="1" id="KW-0479">Metal-binding</keyword>